<organism evidence="1">
    <name type="scientific">Acinetobacter sp. M131</name>
    <dbReference type="NCBI Taxonomy" id="1280052"/>
    <lineage>
        <taxon>Bacteria</taxon>
        <taxon>Pseudomonadati</taxon>
        <taxon>Pseudomonadota</taxon>
        <taxon>Gammaproteobacteria</taxon>
        <taxon>Moraxellales</taxon>
        <taxon>Moraxellaceae</taxon>
        <taxon>Acinetobacter</taxon>
    </lineage>
</organism>
<evidence type="ECO:0000313" key="1">
    <source>
        <dbReference type="EMBL" id="AGC70638.1"/>
    </source>
</evidence>
<dbReference type="AlphaFoldDB" id="V9M695"/>
<keyword evidence="1" id="KW-0614">Plasmid</keyword>
<sequence length="99" mass="11327">MLQHEFDQETIDHCQADIQAGIERIIRGESTQKEEFSKMLDDMAQEIGVLGTPNSDISAVNAEVIRLQDEAAQKPDHWLHDGLKSHFEEIQQQLSDLKR</sequence>
<accession>V9M695</accession>
<protein>
    <submittedName>
        <fullName evidence="1">Uncharacterized protein</fullName>
    </submittedName>
</protein>
<proteinExistence type="predicted"/>
<dbReference type="RefSeq" id="WP_032072988.1">
    <property type="nucleotide sequence ID" value="NC_025121.1"/>
</dbReference>
<dbReference type="EMBL" id="JX101645">
    <property type="protein sequence ID" value="AGC70638.1"/>
    <property type="molecule type" value="Genomic_DNA"/>
</dbReference>
<reference evidence="1" key="1">
    <citation type="submission" date="2012-05" db="EMBL/GenBank/DDBJ databases">
        <title>Sequencing and Analysis of an oxa-58 oxacillinase-encoding plasmid from Acinetobacter spp.</title>
        <authorList>
            <person name="Peng S.-M."/>
            <person name="Liao T.-L."/>
            <person name="Lin A.-C."/>
            <person name="Huang T.-W."/>
            <person name="Lauderdale T.-L."/>
            <person name="Chen Y.-T."/>
        </authorList>
    </citation>
    <scope>NUCLEOTIDE SEQUENCE</scope>
    <source>
        <strain evidence="1">M131</strain>
        <plasmid evidence="1">pM131-4</plasmid>
    </source>
</reference>
<name>V9M695_9GAMM</name>
<geneLocation type="plasmid" evidence="1">
    <name>pM131-4</name>
</geneLocation>